<accession>A0ABT2FPC6</accession>
<dbReference type="InterPro" id="IPR012495">
    <property type="entry name" value="TadE-like_dom"/>
</dbReference>
<feature type="transmembrane region" description="Helical" evidence="1">
    <location>
        <begin position="12"/>
        <end position="34"/>
    </location>
</feature>
<keyword evidence="1" id="KW-0472">Membrane</keyword>
<sequence length="235" mass="26349">MKQYFRGQSLTEFLVLMPIFFLLLFGILEFTYIYRAKTTLNTATFEAARAGSLNNAQLDPMREALRKGMVPLYMQGGTGALKMGEAYVKVRLDEAAMNTISATVTIVHPTIAVFDTFKVKRKTTLVNDTADLERWIIPNDSLLYRSAKKETVQIAGKNESMNIQDANLLKIRTLWCYKLKVPILRELMVSSLGWFGSSEQRACNALGVLNGPRLALSSQSTIRMQSHIVSDGNLK</sequence>
<name>A0ABT2FPC6_9GAMM</name>
<reference evidence="4" key="2">
    <citation type="submission" date="2023-07" db="EMBL/GenBank/DDBJ databases">
        <title>Shewanella mangrovi sp. nov., an acetaldehyde- degrading bacterium isolated from mangrove sediment.</title>
        <authorList>
            <person name="Liu Y."/>
        </authorList>
    </citation>
    <scope>NUCLEOTIDE SEQUENCE [LARGE SCALE GENOMIC DNA]</scope>
    <source>
        <strain evidence="4">C32</strain>
    </source>
</reference>
<keyword evidence="1" id="KW-0812">Transmembrane</keyword>
<evidence type="ECO:0000313" key="3">
    <source>
        <dbReference type="EMBL" id="MCS4558193.1"/>
    </source>
</evidence>
<dbReference type="EMBL" id="JAKOGG010000017">
    <property type="protein sequence ID" value="MCS4558193.1"/>
    <property type="molecule type" value="Genomic_DNA"/>
</dbReference>
<keyword evidence="4" id="KW-1185">Reference proteome</keyword>
<evidence type="ECO:0000259" key="2">
    <source>
        <dbReference type="Pfam" id="PF07811"/>
    </source>
</evidence>
<evidence type="ECO:0000313" key="4">
    <source>
        <dbReference type="Proteomes" id="UP001201549"/>
    </source>
</evidence>
<evidence type="ECO:0000256" key="1">
    <source>
        <dbReference type="SAM" id="Phobius"/>
    </source>
</evidence>
<organism evidence="3 4">
    <name type="scientific">Shewanella electrica</name>
    <dbReference type="NCBI Taxonomy" id="515560"/>
    <lineage>
        <taxon>Bacteria</taxon>
        <taxon>Pseudomonadati</taxon>
        <taxon>Pseudomonadota</taxon>
        <taxon>Gammaproteobacteria</taxon>
        <taxon>Alteromonadales</taxon>
        <taxon>Shewanellaceae</taxon>
        <taxon>Shewanella</taxon>
    </lineage>
</organism>
<comment type="caution">
    <text evidence="3">The sequence shown here is derived from an EMBL/GenBank/DDBJ whole genome shotgun (WGS) entry which is preliminary data.</text>
</comment>
<proteinExistence type="predicted"/>
<dbReference type="RefSeq" id="WP_238897989.1">
    <property type="nucleotide sequence ID" value="NZ_JAKOGG010000017.1"/>
</dbReference>
<reference evidence="3 4" key="1">
    <citation type="submission" date="2022-02" db="EMBL/GenBank/DDBJ databases">
        <authorList>
            <person name="Zhuang L."/>
        </authorList>
    </citation>
    <scope>NUCLEOTIDE SEQUENCE [LARGE SCALE GENOMIC DNA]</scope>
    <source>
        <strain evidence="3 4">C32</strain>
    </source>
</reference>
<protein>
    <submittedName>
        <fullName evidence="3">Pilus assembly protein</fullName>
    </submittedName>
</protein>
<keyword evidence="1" id="KW-1133">Transmembrane helix</keyword>
<dbReference type="Pfam" id="PF07811">
    <property type="entry name" value="TadE"/>
    <property type="match status" value="1"/>
</dbReference>
<gene>
    <name evidence="3" type="ORF">L9G74_17275</name>
</gene>
<feature type="domain" description="TadE-like" evidence="2">
    <location>
        <begin position="7"/>
        <end position="49"/>
    </location>
</feature>
<dbReference type="Proteomes" id="UP001201549">
    <property type="component" value="Unassembled WGS sequence"/>
</dbReference>